<feature type="domain" description="Protection of telomeres protein 1 ssDNA-binding" evidence="9">
    <location>
        <begin position="209"/>
        <end position="307"/>
    </location>
</feature>
<feature type="non-terminal residue" evidence="10">
    <location>
        <position position="1"/>
    </location>
</feature>
<dbReference type="EMBL" id="CAIJEN010000017">
    <property type="protein sequence ID" value="CAD0097308.1"/>
    <property type="molecule type" value="Genomic_DNA"/>
</dbReference>
<dbReference type="SUPFAM" id="SSF50249">
    <property type="entry name" value="Nucleic acid-binding proteins"/>
    <property type="match status" value="1"/>
</dbReference>
<evidence type="ECO:0000259" key="9">
    <source>
        <dbReference type="Pfam" id="PF16686"/>
    </source>
</evidence>
<proteinExistence type="inferred from homology"/>
<evidence type="ECO:0000256" key="1">
    <source>
        <dbReference type="ARBA" id="ARBA00004123"/>
    </source>
</evidence>
<evidence type="ECO:0000313" key="10">
    <source>
        <dbReference type="EMBL" id="CAD0097308.1"/>
    </source>
</evidence>
<feature type="compositionally biased region" description="Basic residues" evidence="8">
    <location>
        <begin position="313"/>
        <end position="323"/>
    </location>
</feature>
<keyword evidence="11" id="KW-1185">Reference proteome</keyword>
<evidence type="ECO:0000256" key="6">
    <source>
        <dbReference type="ARBA" id="ARBA00023125"/>
    </source>
</evidence>
<dbReference type="GO" id="GO:0000783">
    <property type="term" value="C:nuclear telomere cap complex"/>
    <property type="evidence" value="ECO:0007669"/>
    <property type="project" value="TreeGrafter"/>
</dbReference>
<dbReference type="GO" id="GO:0032210">
    <property type="term" value="P:regulation of telomere maintenance via telomerase"/>
    <property type="evidence" value="ECO:0007669"/>
    <property type="project" value="TreeGrafter"/>
</dbReference>
<evidence type="ECO:0000256" key="2">
    <source>
        <dbReference type="ARBA" id="ARBA00004574"/>
    </source>
</evidence>
<evidence type="ECO:0000256" key="3">
    <source>
        <dbReference type="ARBA" id="ARBA00008442"/>
    </source>
</evidence>
<dbReference type="GO" id="GO:0016233">
    <property type="term" value="P:telomere capping"/>
    <property type="evidence" value="ECO:0007669"/>
    <property type="project" value="TreeGrafter"/>
</dbReference>
<dbReference type="GO" id="GO:0010521">
    <property type="term" value="F:telomerase inhibitor activity"/>
    <property type="evidence" value="ECO:0007669"/>
    <property type="project" value="TreeGrafter"/>
</dbReference>
<keyword evidence="7" id="KW-0539">Nucleus</keyword>
<keyword evidence="5" id="KW-0779">Telomere</keyword>
<feature type="region of interest" description="Disordered" evidence="8">
    <location>
        <begin position="174"/>
        <end position="201"/>
    </location>
</feature>
<evidence type="ECO:0000256" key="7">
    <source>
        <dbReference type="ARBA" id="ARBA00023242"/>
    </source>
</evidence>
<evidence type="ECO:0000256" key="8">
    <source>
        <dbReference type="SAM" id="MobiDB-lite"/>
    </source>
</evidence>
<feature type="region of interest" description="Disordered" evidence="8">
    <location>
        <begin position="302"/>
        <end position="334"/>
    </location>
</feature>
<protein>
    <recommendedName>
        <fullName evidence="9">Protection of telomeres protein 1 ssDNA-binding domain-containing protein</fullName>
    </recommendedName>
</protein>
<dbReference type="AlphaFoldDB" id="A0A9N8PKK3"/>
<dbReference type="PANTHER" id="PTHR14513:SF0">
    <property type="entry name" value="PROTECTION OF TELOMERES PROTEIN 1"/>
    <property type="match status" value="1"/>
</dbReference>
<dbReference type="Pfam" id="PF16686">
    <property type="entry name" value="POT1PC"/>
    <property type="match status" value="1"/>
</dbReference>
<dbReference type="Gene3D" id="2.40.50.140">
    <property type="entry name" value="Nucleic acid-binding proteins"/>
    <property type="match status" value="2"/>
</dbReference>
<dbReference type="Proteomes" id="UP000716446">
    <property type="component" value="Unassembled WGS sequence"/>
</dbReference>
<reference evidence="10" key="1">
    <citation type="submission" date="2020-06" db="EMBL/GenBank/DDBJ databases">
        <authorList>
            <person name="Onetto C."/>
        </authorList>
    </citation>
    <scope>NUCLEOTIDE SEQUENCE</scope>
</reference>
<accession>A0A9N8PKK3</accession>
<organism evidence="10 11">
    <name type="scientific">Aureobasidium vineae</name>
    <dbReference type="NCBI Taxonomy" id="2773715"/>
    <lineage>
        <taxon>Eukaryota</taxon>
        <taxon>Fungi</taxon>
        <taxon>Dikarya</taxon>
        <taxon>Ascomycota</taxon>
        <taxon>Pezizomycotina</taxon>
        <taxon>Dothideomycetes</taxon>
        <taxon>Dothideomycetidae</taxon>
        <taxon>Dothideales</taxon>
        <taxon>Saccotheciaceae</taxon>
        <taxon>Aureobasidium</taxon>
    </lineage>
</organism>
<evidence type="ECO:0000256" key="4">
    <source>
        <dbReference type="ARBA" id="ARBA00022454"/>
    </source>
</evidence>
<name>A0A9N8PKK3_9PEZI</name>
<comment type="similarity">
    <text evidence="3">Belongs to the telombin family.</text>
</comment>
<gene>
    <name evidence="10" type="ORF">AWRI4619_LOCUS9713</name>
</gene>
<sequence length="566" mass="62767">MGIIIDVPRVVFSILSLFPLTPCSDSQITFTLQDSDMMKIPVLAKGLKARLFTSAQEEPPPTPSVGDIVLIRNCKVAIINLLSNVFNRVQVSNFRDVPTIGGIKRVTSTVVYQAASIPEPAFKQSFLGEKDIPCLPQDPSPRPSKAEQMYAIDLKQLTPSVINVAGASDATAIPTGPAAGPSHPISVPNRPATGRTSGPLQTNSKFRLIQAVSYNDYCDLAVEVIKKFPNPSGNMELYVTDYTPNDSLYDYPAPDDADAEDELERDGDYYGYISNVTGKRKIWPGPSGRHTMQVELLPPHAGFARDNEGERKLTKKQRKRAKKLGLNTDETTSTSPAVVCNTHGTCVNYDGVRLSTLGDIRSRDHSYTGKSGVAQELSYLNVKNKVRVRVADFWPPRLEDFASLVSTTDASAEDSENDTNTISPFPSQKWEWNFFLLLEDLKSYRPGCPPKQLWVHVDHRYAEFLLCMDEDATDLRRNSQTLAKLREQMAILWGNLEELKAAALAKQQPFPPHDPAPTEIVGLSNLPFYCCIAEYGQKLDEDDFGSEESSGYTRLYDMSGARIFEE</sequence>
<comment type="subcellular location">
    <subcellularLocation>
        <location evidence="2">Chromosome</location>
        <location evidence="2">Telomere</location>
    </subcellularLocation>
    <subcellularLocation>
        <location evidence="1">Nucleus</location>
    </subcellularLocation>
</comment>
<evidence type="ECO:0000256" key="5">
    <source>
        <dbReference type="ARBA" id="ARBA00022895"/>
    </source>
</evidence>
<dbReference type="GO" id="GO:0098505">
    <property type="term" value="F:G-rich strand telomeric DNA binding"/>
    <property type="evidence" value="ECO:0007669"/>
    <property type="project" value="TreeGrafter"/>
</dbReference>
<evidence type="ECO:0000313" key="11">
    <source>
        <dbReference type="Proteomes" id="UP000716446"/>
    </source>
</evidence>
<feature type="compositionally biased region" description="Basic and acidic residues" evidence="8">
    <location>
        <begin position="303"/>
        <end position="312"/>
    </location>
</feature>
<dbReference type="InterPro" id="IPR012340">
    <property type="entry name" value="NA-bd_OB-fold"/>
</dbReference>
<dbReference type="PANTHER" id="PTHR14513">
    <property type="entry name" value="PROTECTION OF TELOMERES 1"/>
    <property type="match status" value="1"/>
</dbReference>
<comment type="caution">
    <text evidence="10">The sequence shown here is derived from an EMBL/GenBank/DDBJ whole genome shotgun (WGS) entry which is preliminary data.</text>
</comment>
<dbReference type="InterPro" id="IPR028389">
    <property type="entry name" value="POT1"/>
</dbReference>
<keyword evidence="6" id="KW-0238">DNA-binding</keyword>
<keyword evidence="4" id="KW-0158">Chromosome</keyword>
<dbReference type="InterPro" id="IPR032042">
    <property type="entry name" value="POT1PC"/>
</dbReference>